<organism evidence="1 2">
    <name type="scientific">Hygrophoropsis aurantiaca</name>
    <dbReference type="NCBI Taxonomy" id="72124"/>
    <lineage>
        <taxon>Eukaryota</taxon>
        <taxon>Fungi</taxon>
        <taxon>Dikarya</taxon>
        <taxon>Basidiomycota</taxon>
        <taxon>Agaricomycotina</taxon>
        <taxon>Agaricomycetes</taxon>
        <taxon>Agaricomycetidae</taxon>
        <taxon>Boletales</taxon>
        <taxon>Coniophorineae</taxon>
        <taxon>Hygrophoropsidaceae</taxon>
        <taxon>Hygrophoropsis</taxon>
    </lineage>
</organism>
<name>A0ACB8A9W8_9AGAM</name>
<accession>A0ACB8A9W8</accession>
<comment type="caution">
    <text evidence="1">The sequence shown here is derived from an EMBL/GenBank/DDBJ whole genome shotgun (WGS) entry which is preliminary data.</text>
</comment>
<evidence type="ECO:0000313" key="2">
    <source>
        <dbReference type="Proteomes" id="UP000790377"/>
    </source>
</evidence>
<proteinExistence type="predicted"/>
<protein>
    <submittedName>
        <fullName evidence="1">Uncharacterized protein</fullName>
    </submittedName>
</protein>
<dbReference type="EMBL" id="MU267730">
    <property type="protein sequence ID" value="KAH7910034.1"/>
    <property type="molecule type" value="Genomic_DNA"/>
</dbReference>
<evidence type="ECO:0000313" key="1">
    <source>
        <dbReference type="EMBL" id="KAH7910034.1"/>
    </source>
</evidence>
<sequence>MLDKEIPALQDDCISSHHSLLRRIMRFAFDDNDDSTNLLLSNRVFYDLAYPLFLASMTFWTERAFLDTISRFGTNSTSSHGMTISCHTAKYVERITICFVPSSLRLPPEILAHFSKPVLFQNLGIVRFVFSYGVHLVPTLSGPAICSELAKHTIDNDDWLNPNSLSFTYLHALDPKRFEWASFLPSSVNGSTDRRFRLIGVHSNVRRLLRSWTNLNSIYLDGICLLNVDDFSACRVFLPVGNVYVSLTGLEGQDPRMLFEDFIATPGRITGTEECRNFILQRGRRNNTGPISDISVDIAFLYPGGTILSLQGFTRFDRTRFRKTFFNKKPDELQDSECSDERLQISLEWWYTQLRLCTSQFHSYYSHLNWISTVVPSLLNFVDRIAISLSVHSTKLSLPFGTIKWGFSYPLLRHTYLQISGKLRLWTTIVPLVHLQVNLRVLSADLAVPFSQAVPRIFFKHLFFSMLLKDAISMAFSYLTKQPLVVFQRKITNILEFRCSRPYPQIGFLVFLILAWLFAIFPSLCFFQWKLSTPTNSSMISLDMNISPILSERSLGDQCHSSLSLFCSTHGWDSSSQIEHGLIKASFAGSTTIVPRPPPLEDIGIDDEDGTNPKFQRWTISVPHFYPNCKANTTEPCSLDKCAIRRHRSAREDLWSDASTALVLSQNTAYRFFSVPLSVRLSIWKMKARISRVMKIIKNEVLRDQAQRKRIEAA</sequence>
<dbReference type="Proteomes" id="UP000790377">
    <property type="component" value="Unassembled WGS sequence"/>
</dbReference>
<gene>
    <name evidence="1" type="ORF">BJ138DRAFT_1127202</name>
</gene>
<reference evidence="1" key="1">
    <citation type="journal article" date="2021" name="New Phytol.">
        <title>Evolutionary innovations through gain and loss of genes in the ectomycorrhizal Boletales.</title>
        <authorList>
            <person name="Wu G."/>
            <person name="Miyauchi S."/>
            <person name="Morin E."/>
            <person name="Kuo A."/>
            <person name="Drula E."/>
            <person name="Varga T."/>
            <person name="Kohler A."/>
            <person name="Feng B."/>
            <person name="Cao Y."/>
            <person name="Lipzen A."/>
            <person name="Daum C."/>
            <person name="Hundley H."/>
            <person name="Pangilinan J."/>
            <person name="Johnson J."/>
            <person name="Barry K."/>
            <person name="LaButti K."/>
            <person name="Ng V."/>
            <person name="Ahrendt S."/>
            <person name="Min B."/>
            <person name="Choi I.G."/>
            <person name="Park H."/>
            <person name="Plett J.M."/>
            <person name="Magnuson J."/>
            <person name="Spatafora J.W."/>
            <person name="Nagy L.G."/>
            <person name="Henrissat B."/>
            <person name="Grigoriev I.V."/>
            <person name="Yang Z.L."/>
            <person name="Xu J."/>
            <person name="Martin F.M."/>
        </authorList>
    </citation>
    <scope>NUCLEOTIDE SEQUENCE</scope>
    <source>
        <strain evidence="1">ATCC 28755</strain>
    </source>
</reference>
<keyword evidence="2" id="KW-1185">Reference proteome</keyword>